<reference evidence="2 3" key="1">
    <citation type="submission" date="2019-12" db="EMBL/GenBank/DDBJ databases">
        <authorList>
            <person name="Scholz U."/>
            <person name="Mascher M."/>
            <person name="Fiebig A."/>
        </authorList>
    </citation>
    <scope>NUCLEOTIDE SEQUENCE</scope>
</reference>
<dbReference type="AlphaFoldDB" id="A0A7I8J6M0"/>
<dbReference type="EMBL" id="LR743596">
    <property type="protein sequence ID" value="CAA2626581.1"/>
    <property type="molecule type" value="Genomic_DNA"/>
</dbReference>
<dbReference type="Pfam" id="PF24626">
    <property type="entry name" value="SH3_Tf2-1"/>
    <property type="match status" value="1"/>
</dbReference>
<sequence>MSSFKAVYKRKRPALVWAEKSLSKHEKVSKLLLEYDMILNYMRFHLLRKHKDVQLKVGDWVFLKIQPFKQQSLRRHARTKLSVKFFAPFQIFNRVRAVAYRLELPLDAAIYPVFHVSQLKNAIITSPPPQVSLFKIDADMQ</sequence>
<dbReference type="InterPro" id="IPR056924">
    <property type="entry name" value="SH3_Tf2-1"/>
</dbReference>
<feature type="domain" description="Tf2-1-like SH3-like" evidence="1">
    <location>
        <begin position="58"/>
        <end position="121"/>
    </location>
</feature>
<dbReference type="EMBL" id="CACRZD030000009">
    <property type="protein sequence ID" value="CAA6665887.1"/>
    <property type="molecule type" value="Genomic_DNA"/>
</dbReference>
<evidence type="ECO:0000313" key="3">
    <source>
        <dbReference type="Proteomes" id="UP001189122"/>
    </source>
</evidence>
<evidence type="ECO:0000313" key="2">
    <source>
        <dbReference type="EMBL" id="CAA2626581.1"/>
    </source>
</evidence>
<keyword evidence="3" id="KW-1185">Reference proteome</keyword>
<evidence type="ECO:0000259" key="1">
    <source>
        <dbReference type="Pfam" id="PF24626"/>
    </source>
</evidence>
<dbReference type="PANTHER" id="PTHR46148">
    <property type="entry name" value="CHROMO DOMAIN-CONTAINING PROTEIN"/>
    <property type="match status" value="1"/>
</dbReference>
<dbReference type="Proteomes" id="UP001189122">
    <property type="component" value="Unassembled WGS sequence"/>
</dbReference>
<dbReference type="PANTHER" id="PTHR46148:SF52">
    <property type="entry name" value="OS04G0603800 PROTEIN"/>
    <property type="match status" value="1"/>
</dbReference>
<gene>
    <name evidence="2" type="ORF">SI7747_09012276</name>
</gene>
<protein>
    <recommendedName>
        <fullName evidence="1">Tf2-1-like SH3-like domain-containing protein</fullName>
    </recommendedName>
</protein>
<proteinExistence type="predicted"/>
<name>A0A7I8J6M0_SPIIN</name>
<organism evidence="2">
    <name type="scientific">Spirodela intermedia</name>
    <name type="common">Intermediate duckweed</name>
    <dbReference type="NCBI Taxonomy" id="51605"/>
    <lineage>
        <taxon>Eukaryota</taxon>
        <taxon>Viridiplantae</taxon>
        <taxon>Streptophyta</taxon>
        <taxon>Embryophyta</taxon>
        <taxon>Tracheophyta</taxon>
        <taxon>Spermatophyta</taxon>
        <taxon>Magnoliopsida</taxon>
        <taxon>Liliopsida</taxon>
        <taxon>Araceae</taxon>
        <taxon>Lemnoideae</taxon>
        <taxon>Spirodela</taxon>
    </lineage>
</organism>
<accession>A0A7I8J6M0</accession>